<dbReference type="PANTHER" id="PTHR10131">
    <property type="entry name" value="TNF RECEPTOR ASSOCIATED FACTOR"/>
    <property type="match status" value="1"/>
</dbReference>
<organism evidence="6">
    <name type="scientific">Ixodes ricinus</name>
    <name type="common">Common tick</name>
    <name type="synonym">Acarus ricinus</name>
    <dbReference type="NCBI Taxonomy" id="34613"/>
    <lineage>
        <taxon>Eukaryota</taxon>
        <taxon>Metazoa</taxon>
        <taxon>Ecdysozoa</taxon>
        <taxon>Arthropoda</taxon>
        <taxon>Chelicerata</taxon>
        <taxon>Arachnida</taxon>
        <taxon>Acari</taxon>
        <taxon>Parasitiformes</taxon>
        <taxon>Ixodida</taxon>
        <taxon>Ixodoidea</taxon>
        <taxon>Ixodidae</taxon>
        <taxon>Ixodinae</taxon>
        <taxon>Ixodes</taxon>
    </lineage>
</organism>
<keyword evidence="3 4" id="KW-0862">Zinc</keyword>
<dbReference type="PROSITE" id="PS50145">
    <property type="entry name" value="ZF_TRAF"/>
    <property type="match status" value="4"/>
</dbReference>
<feature type="domain" description="TRAF-type" evidence="5">
    <location>
        <begin position="159"/>
        <end position="214"/>
    </location>
</feature>
<sequence>HKSECPKIERKCSDCGANVLNENIRNHQEVECQKRVVVCDACKSAMSYDELGKHKSECPKIERKCSDCGAHVLNENIRNHQEVECQKRVVVCDACKSAMSYDDFGDHDQECREKPVVCDDCKGEVLRKDKSKHASECPMRLVCCEKCKGFYAYSSEKEHRKHCEKKKLACEYCKLELKGDDEKNAHLETCLDALIGCAFKEFGCNEKAPRKEMREHEKDPHNALLNQVILKPAFTQEKQRTSSLTLREDHFSQNADVTVESEDDEAPACKHCKEEWDARE</sequence>
<accession>A0A131Y6R4</accession>
<evidence type="ECO:0000256" key="1">
    <source>
        <dbReference type="ARBA" id="ARBA00022723"/>
    </source>
</evidence>
<dbReference type="AlphaFoldDB" id="A0A131Y6R4"/>
<dbReference type="InterPro" id="IPR001293">
    <property type="entry name" value="Znf_TRAF"/>
</dbReference>
<protein>
    <submittedName>
        <fullName evidence="6">Putative tumor necrosis factor receptor-associated factor 4</fullName>
    </submittedName>
</protein>
<reference evidence="6" key="1">
    <citation type="submission" date="2016-02" db="EMBL/GenBank/DDBJ databases">
        <title>RNAseq analyses of the midgut from blood- or serum-fed Ixodes ricinus ticks.</title>
        <authorList>
            <person name="Perner J."/>
            <person name="Provaznik J."/>
            <person name="Schrenkova J."/>
            <person name="Urbanova V."/>
            <person name="Ribeiro J.M."/>
            <person name="Kopacek P."/>
        </authorList>
    </citation>
    <scope>NUCLEOTIDE SEQUENCE</scope>
    <source>
        <tissue evidence="6">Gut</tissue>
    </source>
</reference>
<evidence type="ECO:0000256" key="3">
    <source>
        <dbReference type="ARBA" id="ARBA00022833"/>
    </source>
</evidence>
<feature type="domain" description="TRAF-type" evidence="5">
    <location>
        <begin position="54"/>
        <end position="96"/>
    </location>
</feature>
<feature type="zinc finger region" description="TRAF-type" evidence="4">
    <location>
        <begin position="107"/>
        <end position="148"/>
    </location>
</feature>
<evidence type="ECO:0000313" key="6">
    <source>
        <dbReference type="EMBL" id="JAP74507.1"/>
    </source>
</evidence>
<dbReference type="InterPro" id="IPR013083">
    <property type="entry name" value="Znf_RING/FYVE/PHD"/>
</dbReference>
<dbReference type="PANTHER" id="PTHR10131:SF94">
    <property type="entry name" value="TNF RECEPTOR-ASSOCIATED FACTOR 4"/>
    <property type="match status" value="1"/>
</dbReference>
<proteinExistence type="evidence at transcript level"/>
<feature type="zinc finger region" description="TRAF-type" evidence="4">
    <location>
        <begin position="1"/>
        <end position="51"/>
    </location>
</feature>
<evidence type="ECO:0000259" key="5">
    <source>
        <dbReference type="PROSITE" id="PS50145"/>
    </source>
</evidence>
<dbReference type="GO" id="GO:0008270">
    <property type="term" value="F:zinc ion binding"/>
    <property type="evidence" value="ECO:0007669"/>
    <property type="project" value="UniProtKB-KW"/>
</dbReference>
<feature type="non-terminal residue" evidence="6">
    <location>
        <position position="1"/>
    </location>
</feature>
<dbReference type="Gene3D" id="3.30.40.10">
    <property type="entry name" value="Zinc/RING finger domain, C3HC4 (zinc finger)"/>
    <property type="match status" value="4"/>
</dbReference>
<feature type="domain" description="TRAF-type" evidence="5">
    <location>
        <begin position="107"/>
        <end position="148"/>
    </location>
</feature>
<keyword evidence="6" id="KW-0675">Receptor</keyword>
<name>A0A131Y6R4_IXORI</name>
<keyword evidence="2 4" id="KW-0863">Zinc-finger</keyword>
<dbReference type="Pfam" id="PF02176">
    <property type="entry name" value="zf-TRAF"/>
    <property type="match status" value="2"/>
</dbReference>
<feature type="zinc finger region" description="TRAF-type" evidence="4">
    <location>
        <begin position="159"/>
        <end position="214"/>
    </location>
</feature>
<evidence type="ECO:0000256" key="4">
    <source>
        <dbReference type="PROSITE-ProRule" id="PRU00207"/>
    </source>
</evidence>
<dbReference type="EMBL" id="GEFM01001289">
    <property type="protein sequence ID" value="JAP74507.1"/>
    <property type="molecule type" value="mRNA"/>
</dbReference>
<keyword evidence="1 4" id="KW-0479">Metal-binding</keyword>
<dbReference type="SUPFAM" id="SSF49599">
    <property type="entry name" value="TRAF domain-like"/>
    <property type="match status" value="1"/>
</dbReference>
<feature type="non-terminal residue" evidence="6">
    <location>
        <position position="280"/>
    </location>
</feature>
<feature type="domain" description="TRAF-type" evidence="5">
    <location>
        <begin position="1"/>
        <end position="51"/>
    </location>
</feature>
<feature type="zinc finger region" description="TRAF-type" evidence="4">
    <location>
        <begin position="54"/>
        <end position="96"/>
    </location>
</feature>
<evidence type="ECO:0000256" key="2">
    <source>
        <dbReference type="ARBA" id="ARBA00022771"/>
    </source>
</evidence>